<accession>A0A7D5UN06</accession>
<reference evidence="1" key="1">
    <citation type="journal article" date="2019" name="Sci. Rep.">
        <title>Antennal transcriptome analyses and olfactory protein identification in an important wood-boring moth pest, Streltzoviella insularis (Lepidoptera: Cossidae).</title>
        <authorList>
            <person name="Yang Y"/>
            <person name="Li W"/>
            <person name="Tao J Zong.S."/>
        </authorList>
    </citation>
    <scope>NUCLEOTIDE SEQUENCE</scope>
    <source>
        <tissue evidence="1">Antennae</tissue>
    </source>
</reference>
<name>A0A7D5UN06_9NEOP</name>
<sequence length="70" mass="7652">MVFVRERVASGGRPKSTDFPCGGRPPSNFAWLAFIFLLKSGLKKSGALFSGVRELFLSASSLYMKRAIVP</sequence>
<keyword evidence="1" id="KW-0808">Transferase</keyword>
<dbReference type="EMBL" id="MT386914">
    <property type="protein sequence ID" value="QLI62198.1"/>
    <property type="molecule type" value="mRNA"/>
</dbReference>
<protein>
    <submittedName>
        <fullName evidence="1">Glutathione S-transferase 2</fullName>
    </submittedName>
</protein>
<organism evidence="1">
    <name type="scientific">Streltzoviella insularis</name>
    <dbReference type="NCBI Taxonomy" id="1206366"/>
    <lineage>
        <taxon>Eukaryota</taxon>
        <taxon>Metazoa</taxon>
        <taxon>Ecdysozoa</taxon>
        <taxon>Arthropoda</taxon>
        <taxon>Hexapoda</taxon>
        <taxon>Insecta</taxon>
        <taxon>Pterygota</taxon>
        <taxon>Neoptera</taxon>
        <taxon>Endopterygota</taxon>
        <taxon>Lepidoptera</taxon>
        <taxon>Glossata</taxon>
        <taxon>Ditrysia</taxon>
        <taxon>Cossoidea</taxon>
        <taxon>Cossidae</taxon>
        <taxon>Cossinae</taxon>
        <taxon>Streltzoviella</taxon>
    </lineage>
</organism>
<reference evidence="1" key="2">
    <citation type="submission" date="2020-04" db="EMBL/GenBank/DDBJ databases">
        <authorList>
            <person name="Yang Y."/>
        </authorList>
    </citation>
    <scope>NUCLEOTIDE SEQUENCE</scope>
    <source>
        <tissue evidence="1">Antennae</tissue>
    </source>
</reference>
<proteinExistence type="evidence at transcript level"/>
<dbReference type="AlphaFoldDB" id="A0A7D5UN06"/>
<evidence type="ECO:0000313" key="1">
    <source>
        <dbReference type="EMBL" id="QLI62198.1"/>
    </source>
</evidence>
<dbReference type="GO" id="GO:0016740">
    <property type="term" value="F:transferase activity"/>
    <property type="evidence" value="ECO:0007669"/>
    <property type="project" value="UniProtKB-KW"/>
</dbReference>